<dbReference type="EMBL" id="SSTE01019438">
    <property type="protein sequence ID" value="KAA0036657.1"/>
    <property type="molecule type" value="Genomic_DNA"/>
</dbReference>
<proteinExistence type="predicted"/>
<reference evidence="1 2" key="1">
    <citation type="submission" date="2019-08" db="EMBL/GenBank/DDBJ databases">
        <title>Draft genome sequences of two oriental melons (Cucumis melo L. var makuwa).</title>
        <authorList>
            <person name="Kwon S.-Y."/>
        </authorList>
    </citation>
    <scope>NUCLEOTIDE SEQUENCE [LARGE SCALE GENOMIC DNA]</scope>
    <source>
        <strain evidence="2">cv. SW 3</strain>
        <tissue evidence="1">Leaf</tissue>
    </source>
</reference>
<sequence>MERGRLPSRTKERRLQKKENSSWKKLSECEITLKVGTGEMVSAKAVGDLKYGIHLSKELCPKTPQEVEDMSNIPYASAIGSLMYAMLCTKPNICYSVGRVSRYQSNPGRCHTLVPK</sequence>
<protein>
    <submittedName>
        <fullName evidence="1">Gag/pol protein</fullName>
    </submittedName>
</protein>
<evidence type="ECO:0000313" key="1">
    <source>
        <dbReference type="EMBL" id="KAA0036657.1"/>
    </source>
</evidence>
<organism evidence="1 2">
    <name type="scientific">Cucumis melo var. makuwa</name>
    <name type="common">Oriental melon</name>
    <dbReference type="NCBI Taxonomy" id="1194695"/>
    <lineage>
        <taxon>Eukaryota</taxon>
        <taxon>Viridiplantae</taxon>
        <taxon>Streptophyta</taxon>
        <taxon>Embryophyta</taxon>
        <taxon>Tracheophyta</taxon>
        <taxon>Spermatophyta</taxon>
        <taxon>Magnoliopsida</taxon>
        <taxon>eudicotyledons</taxon>
        <taxon>Gunneridae</taxon>
        <taxon>Pentapetalae</taxon>
        <taxon>rosids</taxon>
        <taxon>fabids</taxon>
        <taxon>Cucurbitales</taxon>
        <taxon>Cucurbitaceae</taxon>
        <taxon>Benincaseae</taxon>
        <taxon>Cucumis</taxon>
    </lineage>
</organism>
<dbReference type="Proteomes" id="UP000321393">
    <property type="component" value="Unassembled WGS sequence"/>
</dbReference>
<dbReference type="STRING" id="1194695.A0A5A7T4Z5"/>
<dbReference type="AlphaFoldDB" id="A0A5A7T4Z5"/>
<dbReference type="OrthoDB" id="1721964at2759"/>
<accession>A0A5A7T4Z5</accession>
<comment type="caution">
    <text evidence="1">The sequence shown here is derived from an EMBL/GenBank/DDBJ whole genome shotgun (WGS) entry which is preliminary data.</text>
</comment>
<gene>
    <name evidence="1" type="ORF">E6C27_scaffold4533G00030</name>
</gene>
<evidence type="ECO:0000313" key="2">
    <source>
        <dbReference type="Proteomes" id="UP000321393"/>
    </source>
</evidence>
<name>A0A5A7T4Z5_CUCMM</name>